<dbReference type="SMART" id="SM00091">
    <property type="entry name" value="PAS"/>
    <property type="match status" value="1"/>
</dbReference>
<dbReference type="Gene3D" id="3.30.450.20">
    <property type="entry name" value="PAS domain"/>
    <property type="match status" value="1"/>
</dbReference>
<dbReference type="PANTHER" id="PTHR44757">
    <property type="entry name" value="DIGUANYLATE CYCLASE DGCP"/>
    <property type="match status" value="1"/>
</dbReference>
<dbReference type="InterPro" id="IPR000160">
    <property type="entry name" value="GGDEF_dom"/>
</dbReference>
<organism evidence="5 6">
    <name type="scientific">Candidatus Syntrophonatronum acetioxidans</name>
    <dbReference type="NCBI Taxonomy" id="1795816"/>
    <lineage>
        <taxon>Bacteria</taxon>
        <taxon>Bacillati</taxon>
        <taxon>Bacillota</taxon>
        <taxon>Clostridia</taxon>
        <taxon>Eubacteriales</taxon>
        <taxon>Syntrophomonadaceae</taxon>
        <taxon>Candidatus Syntrophonatronum</taxon>
    </lineage>
</organism>
<dbReference type="CDD" id="cd00077">
    <property type="entry name" value="HDc"/>
    <property type="match status" value="1"/>
</dbReference>
<dbReference type="InterPro" id="IPR035965">
    <property type="entry name" value="PAS-like_dom_sf"/>
</dbReference>
<dbReference type="InterPro" id="IPR013656">
    <property type="entry name" value="PAS_4"/>
</dbReference>
<dbReference type="CDD" id="cd01949">
    <property type="entry name" value="GGDEF"/>
    <property type="match status" value="1"/>
</dbReference>
<dbReference type="EMBL" id="QZAA01000291">
    <property type="protein sequence ID" value="RQD72863.1"/>
    <property type="molecule type" value="Genomic_DNA"/>
</dbReference>
<dbReference type="Pfam" id="PF13487">
    <property type="entry name" value="HD_5"/>
    <property type="match status" value="1"/>
</dbReference>
<dbReference type="InterPro" id="IPR000014">
    <property type="entry name" value="PAS"/>
</dbReference>
<feature type="domain" description="GGDEF" evidence="3">
    <location>
        <begin position="148"/>
        <end position="281"/>
    </location>
</feature>
<evidence type="ECO:0000313" key="5">
    <source>
        <dbReference type="EMBL" id="RQD72863.1"/>
    </source>
</evidence>
<dbReference type="InterPro" id="IPR043128">
    <property type="entry name" value="Rev_trsase/Diguanyl_cyclase"/>
</dbReference>
<dbReference type="AlphaFoldDB" id="A0A424Y9F1"/>
<feature type="domain" description="HD-GYP" evidence="4">
    <location>
        <begin position="272"/>
        <end position="385"/>
    </location>
</feature>
<dbReference type="PROSITE" id="PS50112">
    <property type="entry name" value="PAS"/>
    <property type="match status" value="1"/>
</dbReference>
<dbReference type="Pfam" id="PF00990">
    <property type="entry name" value="GGDEF"/>
    <property type="match status" value="1"/>
</dbReference>
<dbReference type="InterPro" id="IPR052155">
    <property type="entry name" value="Biofilm_reg_signaling"/>
</dbReference>
<sequence length="385" mass="44122">FRELFNNAGDSIYIHDMAGNFLEVNQVACEKMGYSREELLGMNLEDIVSPCHYNLVPQRVRHIKEYGYGIFETAHLEKGGREIPMEVNTRLIHYDGEEAVIGIVRDITERKLYEEQLKYLSLHDQLTGLYNRFFFEEEVQRLNNSRGHPITIISADLDGLKLINDTVGHEKGDEMLKVCAGFLKKVVRGSDILARVGGDEFAIILPQTDRRTAKEIIERINSQVEKYNREHPNQLHLSISLGMATAPDSREPLEKTFKKADDMMYRDKLHRGSGAKSQIIKSLMIALEERDYITEGHVRRLGKMCLQVGEKLSLSQKQLSDLVLLSHMHDLGKVGIPDSILFKEAPLTEEEWTTMRQHSEKGYRIALSSPDLVDIADLILKHHEW</sequence>
<dbReference type="InterPro" id="IPR003607">
    <property type="entry name" value="HD/PDEase_dom"/>
</dbReference>
<reference evidence="5 6" key="1">
    <citation type="submission" date="2018-08" db="EMBL/GenBank/DDBJ databases">
        <title>The metabolism and importance of syntrophic acetate oxidation coupled to methane or sulfide production in haloalkaline environments.</title>
        <authorList>
            <person name="Timmers P.H.A."/>
            <person name="Vavourakis C.D."/>
            <person name="Sorokin D.Y."/>
            <person name="Sinninghe Damste J.S."/>
            <person name="Muyzer G."/>
            <person name="Stams A.J.M."/>
            <person name="Plugge C.M."/>
        </authorList>
    </citation>
    <scope>NUCLEOTIDE SEQUENCE [LARGE SCALE GENOMIC DNA]</scope>
    <source>
        <strain evidence="5">MSAO_Bac1</strain>
    </source>
</reference>
<dbReference type="SUPFAM" id="SSF55785">
    <property type="entry name" value="PYP-like sensor domain (PAS domain)"/>
    <property type="match status" value="1"/>
</dbReference>
<dbReference type="NCBIfam" id="TIGR00229">
    <property type="entry name" value="sensory_box"/>
    <property type="match status" value="1"/>
</dbReference>
<dbReference type="SMART" id="SM00267">
    <property type="entry name" value="GGDEF"/>
    <property type="match status" value="1"/>
</dbReference>
<protein>
    <submittedName>
        <fullName evidence="5">Diguanylate cyclase</fullName>
    </submittedName>
</protein>
<dbReference type="CDD" id="cd00130">
    <property type="entry name" value="PAS"/>
    <property type="match status" value="1"/>
</dbReference>
<proteinExistence type="predicted"/>
<dbReference type="Proteomes" id="UP000285138">
    <property type="component" value="Unassembled WGS sequence"/>
</dbReference>
<dbReference type="SUPFAM" id="SSF55073">
    <property type="entry name" value="Nucleotide cyclase"/>
    <property type="match status" value="1"/>
</dbReference>
<evidence type="ECO:0000259" key="3">
    <source>
        <dbReference type="PROSITE" id="PS50887"/>
    </source>
</evidence>
<dbReference type="NCBIfam" id="TIGR00254">
    <property type="entry name" value="GGDEF"/>
    <property type="match status" value="1"/>
</dbReference>
<dbReference type="Gene3D" id="3.30.70.270">
    <property type="match status" value="1"/>
</dbReference>
<dbReference type="Gene3D" id="1.10.3210.10">
    <property type="entry name" value="Hypothetical protein af1432"/>
    <property type="match status" value="1"/>
</dbReference>
<feature type="domain" description="PAS" evidence="1">
    <location>
        <begin position="1"/>
        <end position="67"/>
    </location>
</feature>
<evidence type="ECO:0000259" key="4">
    <source>
        <dbReference type="PROSITE" id="PS51832"/>
    </source>
</evidence>
<dbReference type="PROSITE" id="PS50887">
    <property type="entry name" value="GGDEF"/>
    <property type="match status" value="1"/>
</dbReference>
<dbReference type="Pfam" id="PF08448">
    <property type="entry name" value="PAS_4"/>
    <property type="match status" value="1"/>
</dbReference>
<dbReference type="PANTHER" id="PTHR44757:SF2">
    <property type="entry name" value="BIOFILM ARCHITECTURE MAINTENANCE PROTEIN MBAA"/>
    <property type="match status" value="1"/>
</dbReference>
<evidence type="ECO:0000313" key="6">
    <source>
        <dbReference type="Proteomes" id="UP000285138"/>
    </source>
</evidence>
<feature type="domain" description="PAC" evidence="2">
    <location>
        <begin position="69"/>
        <end position="119"/>
    </location>
</feature>
<dbReference type="PROSITE" id="PS50113">
    <property type="entry name" value="PAC"/>
    <property type="match status" value="1"/>
</dbReference>
<feature type="non-terminal residue" evidence="5">
    <location>
        <position position="385"/>
    </location>
</feature>
<evidence type="ECO:0000259" key="2">
    <source>
        <dbReference type="PROSITE" id="PS50113"/>
    </source>
</evidence>
<name>A0A424Y9F1_9FIRM</name>
<gene>
    <name evidence="5" type="ORF">D5R97_10250</name>
</gene>
<dbReference type="InterPro" id="IPR000700">
    <property type="entry name" value="PAS-assoc_C"/>
</dbReference>
<dbReference type="InterPro" id="IPR037522">
    <property type="entry name" value="HD_GYP_dom"/>
</dbReference>
<dbReference type="InterPro" id="IPR029787">
    <property type="entry name" value="Nucleotide_cyclase"/>
</dbReference>
<comment type="caution">
    <text evidence="5">The sequence shown here is derived from an EMBL/GenBank/DDBJ whole genome shotgun (WGS) entry which is preliminary data.</text>
</comment>
<accession>A0A424Y9F1</accession>
<dbReference type="SUPFAM" id="SSF109604">
    <property type="entry name" value="HD-domain/PDEase-like"/>
    <property type="match status" value="1"/>
</dbReference>
<feature type="non-terminal residue" evidence="5">
    <location>
        <position position="1"/>
    </location>
</feature>
<dbReference type="PROSITE" id="PS51832">
    <property type="entry name" value="HD_GYP"/>
    <property type="match status" value="1"/>
</dbReference>
<evidence type="ECO:0000259" key="1">
    <source>
        <dbReference type="PROSITE" id="PS50112"/>
    </source>
</evidence>